<organism evidence="1 2">
    <name type="scientific">Terfezia boudieri ATCC MYA-4762</name>
    <dbReference type="NCBI Taxonomy" id="1051890"/>
    <lineage>
        <taxon>Eukaryota</taxon>
        <taxon>Fungi</taxon>
        <taxon>Dikarya</taxon>
        <taxon>Ascomycota</taxon>
        <taxon>Pezizomycotina</taxon>
        <taxon>Pezizomycetes</taxon>
        <taxon>Pezizales</taxon>
        <taxon>Pezizaceae</taxon>
        <taxon>Terfezia</taxon>
    </lineage>
</organism>
<gene>
    <name evidence="1" type="ORF">L211DRAFT_838861</name>
</gene>
<evidence type="ECO:0000313" key="2">
    <source>
        <dbReference type="Proteomes" id="UP000267821"/>
    </source>
</evidence>
<dbReference type="InParanoid" id="A0A3N4LPY9"/>
<name>A0A3N4LPY9_9PEZI</name>
<sequence length="90" mass="9743">MLKLPQWTHPPVAPEHHLPSLSIDLAALEAQGNLPFLPSTFHPLTLHQHQGCVGPGGHSLSLRHATIPPIFQFSGASCEMEIPAENLICL</sequence>
<dbReference type="OrthoDB" id="5370966at2759"/>
<accession>A0A3N4LPY9</accession>
<proteinExistence type="predicted"/>
<dbReference type="Proteomes" id="UP000267821">
    <property type="component" value="Unassembled WGS sequence"/>
</dbReference>
<dbReference type="EMBL" id="ML121547">
    <property type="protein sequence ID" value="RPB23352.1"/>
    <property type="molecule type" value="Genomic_DNA"/>
</dbReference>
<keyword evidence="2" id="KW-1185">Reference proteome</keyword>
<reference evidence="1 2" key="1">
    <citation type="journal article" date="2018" name="Nat. Ecol. Evol.">
        <title>Pezizomycetes genomes reveal the molecular basis of ectomycorrhizal truffle lifestyle.</title>
        <authorList>
            <person name="Murat C."/>
            <person name="Payen T."/>
            <person name="Noel B."/>
            <person name="Kuo A."/>
            <person name="Morin E."/>
            <person name="Chen J."/>
            <person name="Kohler A."/>
            <person name="Krizsan K."/>
            <person name="Balestrini R."/>
            <person name="Da Silva C."/>
            <person name="Montanini B."/>
            <person name="Hainaut M."/>
            <person name="Levati E."/>
            <person name="Barry K.W."/>
            <person name="Belfiori B."/>
            <person name="Cichocki N."/>
            <person name="Clum A."/>
            <person name="Dockter R.B."/>
            <person name="Fauchery L."/>
            <person name="Guy J."/>
            <person name="Iotti M."/>
            <person name="Le Tacon F."/>
            <person name="Lindquist E.A."/>
            <person name="Lipzen A."/>
            <person name="Malagnac F."/>
            <person name="Mello A."/>
            <person name="Molinier V."/>
            <person name="Miyauchi S."/>
            <person name="Poulain J."/>
            <person name="Riccioni C."/>
            <person name="Rubini A."/>
            <person name="Sitrit Y."/>
            <person name="Splivallo R."/>
            <person name="Traeger S."/>
            <person name="Wang M."/>
            <person name="Zifcakova L."/>
            <person name="Wipf D."/>
            <person name="Zambonelli A."/>
            <person name="Paolocci F."/>
            <person name="Nowrousian M."/>
            <person name="Ottonello S."/>
            <person name="Baldrian P."/>
            <person name="Spatafora J.W."/>
            <person name="Henrissat B."/>
            <person name="Nagy L.G."/>
            <person name="Aury J.M."/>
            <person name="Wincker P."/>
            <person name="Grigoriev I.V."/>
            <person name="Bonfante P."/>
            <person name="Martin F.M."/>
        </authorList>
    </citation>
    <scope>NUCLEOTIDE SEQUENCE [LARGE SCALE GENOMIC DNA]</scope>
    <source>
        <strain evidence="1 2">ATCC MYA-4762</strain>
    </source>
</reference>
<dbReference type="AlphaFoldDB" id="A0A3N4LPY9"/>
<protein>
    <submittedName>
        <fullName evidence="1">Uncharacterized protein</fullName>
    </submittedName>
</protein>
<evidence type="ECO:0000313" key="1">
    <source>
        <dbReference type="EMBL" id="RPB23352.1"/>
    </source>
</evidence>